<organism evidence="1 2">
    <name type="scientific">Dreissena polymorpha</name>
    <name type="common">Zebra mussel</name>
    <name type="synonym">Mytilus polymorpha</name>
    <dbReference type="NCBI Taxonomy" id="45954"/>
    <lineage>
        <taxon>Eukaryota</taxon>
        <taxon>Metazoa</taxon>
        <taxon>Spiralia</taxon>
        <taxon>Lophotrochozoa</taxon>
        <taxon>Mollusca</taxon>
        <taxon>Bivalvia</taxon>
        <taxon>Autobranchia</taxon>
        <taxon>Heteroconchia</taxon>
        <taxon>Euheterodonta</taxon>
        <taxon>Imparidentia</taxon>
        <taxon>Neoheterodontei</taxon>
        <taxon>Myida</taxon>
        <taxon>Dreissenoidea</taxon>
        <taxon>Dreissenidae</taxon>
        <taxon>Dreissena</taxon>
    </lineage>
</organism>
<sequence>MKIHAVVGQGNNKVLVGEKSCYCENCIGGIYNCRHWQPQTIVVICTSQQIDPEQETSIPVFNSPIPEPSTLILELETHIQELETSIPESEKQIPTPEAQTCPFEVGNFVAAKYGHNFTG</sequence>
<protein>
    <submittedName>
        <fullName evidence="1">Uncharacterized protein</fullName>
    </submittedName>
</protein>
<keyword evidence="2" id="KW-1185">Reference proteome</keyword>
<accession>A0A9D4HHY8</accession>
<comment type="caution">
    <text evidence="1">The sequence shown here is derived from an EMBL/GenBank/DDBJ whole genome shotgun (WGS) entry which is preliminary data.</text>
</comment>
<dbReference type="AlphaFoldDB" id="A0A9D4HHY8"/>
<dbReference type="EMBL" id="JAIWYP010000013">
    <property type="protein sequence ID" value="KAH3718144.1"/>
    <property type="molecule type" value="Genomic_DNA"/>
</dbReference>
<gene>
    <name evidence="1" type="ORF">DPMN_060943</name>
</gene>
<evidence type="ECO:0000313" key="1">
    <source>
        <dbReference type="EMBL" id="KAH3718144.1"/>
    </source>
</evidence>
<evidence type="ECO:0000313" key="2">
    <source>
        <dbReference type="Proteomes" id="UP000828390"/>
    </source>
</evidence>
<reference evidence="1" key="2">
    <citation type="submission" date="2020-11" db="EMBL/GenBank/DDBJ databases">
        <authorList>
            <person name="McCartney M.A."/>
            <person name="Auch B."/>
            <person name="Kono T."/>
            <person name="Mallez S."/>
            <person name="Becker A."/>
            <person name="Gohl D.M."/>
            <person name="Silverstein K.A.T."/>
            <person name="Koren S."/>
            <person name="Bechman K.B."/>
            <person name="Herman A."/>
            <person name="Abrahante J.E."/>
            <person name="Garbe J."/>
        </authorList>
    </citation>
    <scope>NUCLEOTIDE SEQUENCE</scope>
    <source>
        <strain evidence="1">Duluth1</strain>
        <tissue evidence="1">Whole animal</tissue>
    </source>
</reference>
<dbReference type="Proteomes" id="UP000828390">
    <property type="component" value="Unassembled WGS sequence"/>
</dbReference>
<proteinExistence type="predicted"/>
<reference evidence="1" key="1">
    <citation type="journal article" date="2019" name="bioRxiv">
        <title>The Genome of the Zebra Mussel, Dreissena polymorpha: A Resource for Invasive Species Research.</title>
        <authorList>
            <person name="McCartney M.A."/>
            <person name="Auch B."/>
            <person name="Kono T."/>
            <person name="Mallez S."/>
            <person name="Zhang Y."/>
            <person name="Obille A."/>
            <person name="Becker A."/>
            <person name="Abrahante J.E."/>
            <person name="Garbe J."/>
            <person name="Badalamenti J.P."/>
            <person name="Herman A."/>
            <person name="Mangelson H."/>
            <person name="Liachko I."/>
            <person name="Sullivan S."/>
            <person name="Sone E.D."/>
            <person name="Koren S."/>
            <person name="Silverstein K.A.T."/>
            <person name="Beckman K.B."/>
            <person name="Gohl D.M."/>
        </authorList>
    </citation>
    <scope>NUCLEOTIDE SEQUENCE</scope>
    <source>
        <strain evidence="1">Duluth1</strain>
        <tissue evidence="1">Whole animal</tissue>
    </source>
</reference>
<name>A0A9D4HHY8_DREPO</name>